<keyword evidence="2" id="KW-1185">Reference proteome</keyword>
<dbReference type="OrthoDB" id="182039at2"/>
<reference evidence="1 2" key="1">
    <citation type="submission" date="2016-10" db="EMBL/GenBank/DDBJ databases">
        <authorList>
            <person name="de Groot N.N."/>
        </authorList>
    </citation>
    <scope>NUCLEOTIDE SEQUENCE [LARGE SCALE GENOMIC DNA]</scope>
    <source>
        <strain evidence="1 2">CGMCC 4.2026</strain>
    </source>
</reference>
<dbReference type="Pfam" id="PF11533">
    <property type="entry name" value="AtzH-like"/>
    <property type="match status" value="1"/>
</dbReference>
<proteinExistence type="predicted"/>
<name>A0A1H8DIP0_9ACTN</name>
<dbReference type="InterPro" id="IPR032710">
    <property type="entry name" value="NTF2-like_dom_sf"/>
</dbReference>
<accession>A0A1H8DIP0</accession>
<dbReference type="Proteomes" id="UP000181951">
    <property type="component" value="Unassembled WGS sequence"/>
</dbReference>
<dbReference type="SUPFAM" id="SSF54427">
    <property type="entry name" value="NTF2-like"/>
    <property type="match status" value="1"/>
</dbReference>
<dbReference type="AlphaFoldDB" id="A0A1H8DIP0"/>
<evidence type="ECO:0008006" key="3">
    <source>
        <dbReference type="Google" id="ProtNLM"/>
    </source>
</evidence>
<dbReference type="RefSeq" id="WP_075016031.1">
    <property type="nucleotide sequence ID" value="NZ_FODD01000001.1"/>
</dbReference>
<evidence type="ECO:0000313" key="1">
    <source>
        <dbReference type="EMBL" id="SEN06388.1"/>
    </source>
</evidence>
<evidence type="ECO:0000313" key="2">
    <source>
        <dbReference type="Proteomes" id="UP000181951"/>
    </source>
</evidence>
<dbReference type="InterPro" id="IPR024507">
    <property type="entry name" value="AtzH-like"/>
</dbReference>
<sequence>MEVNRPEVVAEVTALADAYEAALTGNDIPVLDALFWNDPHTVRLGAGEELFGADEIAAFRRSRPAAGLDRTRTRTEVTTFGTDLAVTTTVFVRDAVRGVGRQSQTWVRLPEGWRVVAAHVSQRPAG</sequence>
<organism evidence="1 2">
    <name type="scientific">Actinacidiphila rubida</name>
    <dbReference type="NCBI Taxonomy" id="310780"/>
    <lineage>
        <taxon>Bacteria</taxon>
        <taxon>Bacillati</taxon>
        <taxon>Actinomycetota</taxon>
        <taxon>Actinomycetes</taxon>
        <taxon>Kitasatosporales</taxon>
        <taxon>Streptomycetaceae</taxon>
        <taxon>Actinacidiphila</taxon>
    </lineage>
</organism>
<dbReference type="EMBL" id="FODD01000001">
    <property type="protein sequence ID" value="SEN06388.1"/>
    <property type="molecule type" value="Genomic_DNA"/>
</dbReference>
<dbReference type="NCBIfam" id="NF033625">
    <property type="entry name" value="HpxZ"/>
    <property type="match status" value="1"/>
</dbReference>
<dbReference type="Gene3D" id="3.10.450.50">
    <property type="match status" value="1"/>
</dbReference>
<gene>
    <name evidence="1" type="ORF">SAMN05216267_1001100</name>
</gene>
<dbReference type="STRING" id="310780.SAMN05216267_1001100"/>
<protein>
    <recommendedName>
        <fullName evidence="3">Oxalurate catabolism protein HpxZ</fullName>
    </recommendedName>
</protein>